<dbReference type="PANTHER" id="PTHR34531:SF1">
    <property type="entry name" value="CHROMOSOME 5 OPEN READING FRAME 34"/>
    <property type="match status" value="1"/>
</dbReference>
<dbReference type="Proteomes" id="UP000077115">
    <property type="component" value="Unassembled WGS sequence"/>
</dbReference>
<evidence type="ECO:0000259" key="1">
    <source>
        <dbReference type="Pfam" id="PF15016"/>
    </source>
</evidence>
<accession>A0A177W9B9</accession>
<sequence length="553" mass="62990">MDINPNGWTCSRLAMHLDGSCLAYFTRTSLDYFPNNEFIHAHLSPPGVVLVIESILHVQHQPTSVDSHQSQRTLLFRGLVSAAPLRFDFIARRIIQFKNKFCPLPYLPFHLLDESEKSLIKMYSSPLQFCRWPTALPESQDSRQSPNKHISLETPISLDSTPHYTLRCPNVLTVQTVDRLAQLTLDSHLYSFRVTFPALVDVLDGASQPSVTPICKKYSYLPITQSYSIYDYPDWCKPALDLLLQRPDNDSKHQSGLSDFRKYTPVQFPTAAPGSISLSATLNSQFLPCADTTQTKHADSAVVLQTKEATFRVFPTLSSTRGDSNFRVFVVWEDDGTLFLTDDQLEFMYMLDYESACESQTFVINSPPPVARHPVSKQVYPLQSIISTCIDLYYNMLKFDCPVQDVNHVNPLKSEFLTKIQLDSFFNTSENSLKLSSVVHETVSVPHLGMFTSYLDGRVSVLFVDRSMLEMRYNPANSTGICKILSSDGETVIVRLERPLGYINYIRPAMEFFKWTYSDHQTRNALQSKRTEINSIVDTMRQRSNQFTSRLQV</sequence>
<dbReference type="PANTHER" id="PTHR34531">
    <property type="entry name" value="ZGC:153352"/>
    <property type="match status" value="1"/>
</dbReference>
<protein>
    <recommendedName>
        <fullName evidence="1">C5orf34-like C-terminal domain-containing protein</fullName>
    </recommendedName>
</protein>
<reference evidence="2 3" key="1">
    <citation type="submission" date="2006-10" db="EMBL/GenBank/DDBJ databases">
        <title>The Genome Sequence of Batrachochytrium dendrobatidis JEL423.</title>
        <authorList>
            <consortium name="The Broad Institute Genome Sequencing Platform"/>
            <person name="Birren B."/>
            <person name="Lander E."/>
            <person name="Galagan J."/>
            <person name="Cuomo C."/>
            <person name="Devon K."/>
            <person name="Jaffe D."/>
            <person name="Butler J."/>
            <person name="Alvarez P."/>
            <person name="Gnerre S."/>
            <person name="Grabherr M."/>
            <person name="Kleber M."/>
            <person name="Mauceli E."/>
            <person name="Brockman W."/>
            <person name="Young S."/>
            <person name="LaButti K."/>
            <person name="Sykes S."/>
            <person name="DeCaprio D."/>
            <person name="Crawford M."/>
            <person name="Koehrsen M."/>
            <person name="Engels R."/>
            <person name="Montgomery P."/>
            <person name="Pearson M."/>
            <person name="Howarth C."/>
            <person name="Larson L."/>
            <person name="White J."/>
            <person name="O'Leary S."/>
            <person name="Kodira C."/>
            <person name="Zeng Q."/>
            <person name="Yandava C."/>
            <person name="Alvarado L."/>
            <person name="Longcore J."/>
            <person name="James T."/>
        </authorList>
    </citation>
    <scope>NUCLEOTIDE SEQUENCE [LARGE SCALE GENOMIC DNA]</scope>
    <source>
        <strain evidence="2 3">JEL423</strain>
    </source>
</reference>
<dbReference type="EMBL" id="DS022300">
    <property type="protein sequence ID" value="OAJ36386.1"/>
    <property type="molecule type" value="Genomic_DNA"/>
</dbReference>
<feature type="domain" description="C5orf34-like C-terminal" evidence="1">
    <location>
        <begin position="436"/>
        <end position="515"/>
    </location>
</feature>
<name>A0A177W9B9_BATDL</name>
<dbReference type="AlphaFoldDB" id="A0A177W9B9"/>
<dbReference type="Pfam" id="PF15016">
    <property type="entry name" value="C5orf34_C"/>
    <property type="match status" value="1"/>
</dbReference>
<organism evidence="2 3">
    <name type="scientific">Batrachochytrium dendrobatidis (strain JEL423)</name>
    <dbReference type="NCBI Taxonomy" id="403673"/>
    <lineage>
        <taxon>Eukaryota</taxon>
        <taxon>Fungi</taxon>
        <taxon>Fungi incertae sedis</taxon>
        <taxon>Chytridiomycota</taxon>
        <taxon>Chytridiomycota incertae sedis</taxon>
        <taxon>Chytridiomycetes</taxon>
        <taxon>Rhizophydiales</taxon>
        <taxon>Rhizophydiales incertae sedis</taxon>
        <taxon>Batrachochytrium</taxon>
    </lineage>
</organism>
<dbReference type="InterPro" id="IPR053901">
    <property type="entry name" value="C5orf34-like"/>
</dbReference>
<gene>
    <name evidence="2" type="ORF">BDEG_20566</name>
</gene>
<dbReference type="InterPro" id="IPR027865">
    <property type="entry name" value="C5orf34-like_C"/>
</dbReference>
<proteinExistence type="predicted"/>
<evidence type="ECO:0000313" key="3">
    <source>
        <dbReference type="Proteomes" id="UP000077115"/>
    </source>
</evidence>
<evidence type="ECO:0000313" key="2">
    <source>
        <dbReference type="EMBL" id="OAJ36386.1"/>
    </source>
</evidence>
<reference evidence="2 3" key="2">
    <citation type="submission" date="2016-05" db="EMBL/GenBank/DDBJ databases">
        <title>Lineage-specific infection strategies underlie the spectrum of fungal disease in amphibians.</title>
        <authorList>
            <person name="Cuomo C.A."/>
            <person name="Farrer R.A."/>
            <person name="James T."/>
            <person name="Longcore J."/>
            <person name="Birren B."/>
        </authorList>
    </citation>
    <scope>NUCLEOTIDE SEQUENCE [LARGE SCALE GENOMIC DNA]</scope>
    <source>
        <strain evidence="2 3">JEL423</strain>
    </source>
</reference>
<dbReference type="VEuPathDB" id="FungiDB:BDEG_20566"/>